<dbReference type="SUPFAM" id="SSF48317">
    <property type="entry name" value="Acid phosphatase/Vanadium-dependent haloperoxidase"/>
    <property type="match status" value="1"/>
</dbReference>
<gene>
    <name evidence="3" type="ORF">ACFSB2_02830</name>
</gene>
<name>A0ABW4JD67_9BACL</name>
<keyword evidence="1" id="KW-0472">Membrane</keyword>
<keyword evidence="1" id="KW-1133">Transmembrane helix</keyword>
<keyword evidence="4" id="KW-1185">Reference proteome</keyword>
<keyword evidence="1" id="KW-0812">Transmembrane</keyword>
<dbReference type="Proteomes" id="UP001597079">
    <property type="component" value="Unassembled WGS sequence"/>
</dbReference>
<protein>
    <submittedName>
        <fullName evidence="3">Phosphatase PAP2 family protein</fullName>
    </submittedName>
</protein>
<organism evidence="3 4">
    <name type="scientific">Alicyclobacillus fodiniaquatilis</name>
    <dbReference type="NCBI Taxonomy" id="1661150"/>
    <lineage>
        <taxon>Bacteria</taxon>
        <taxon>Bacillati</taxon>
        <taxon>Bacillota</taxon>
        <taxon>Bacilli</taxon>
        <taxon>Bacillales</taxon>
        <taxon>Alicyclobacillaceae</taxon>
        <taxon>Alicyclobacillus</taxon>
    </lineage>
</organism>
<accession>A0ABW4JD67</accession>
<evidence type="ECO:0000256" key="1">
    <source>
        <dbReference type="SAM" id="Phobius"/>
    </source>
</evidence>
<feature type="transmembrane region" description="Helical" evidence="1">
    <location>
        <begin position="157"/>
        <end position="175"/>
    </location>
</feature>
<dbReference type="RefSeq" id="WP_377941118.1">
    <property type="nucleotide sequence ID" value="NZ_JBHUCX010000009.1"/>
</dbReference>
<dbReference type="SMART" id="SM00014">
    <property type="entry name" value="acidPPc"/>
    <property type="match status" value="1"/>
</dbReference>
<feature type="domain" description="Phosphatidic acid phosphatase type 2/haloperoxidase" evidence="2">
    <location>
        <begin position="63"/>
        <end position="172"/>
    </location>
</feature>
<dbReference type="EMBL" id="JBHUCX010000009">
    <property type="protein sequence ID" value="MFD1673644.1"/>
    <property type="molecule type" value="Genomic_DNA"/>
</dbReference>
<evidence type="ECO:0000313" key="3">
    <source>
        <dbReference type="EMBL" id="MFD1673644.1"/>
    </source>
</evidence>
<feature type="transmembrane region" description="Helical" evidence="1">
    <location>
        <begin position="182"/>
        <end position="202"/>
    </location>
</feature>
<feature type="transmembrane region" description="Helical" evidence="1">
    <location>
        <begin position="241"/>
        <end position="258"/>
    </location>
</feature>
<dbReference type="Gene3D" id="1.20.144.10">
    <property type="entry name" value="Phosphatidic acid phosphatase type 2/haloperoxidase"/>
    <property type="match status" value="1"/>
</dbReference>
<dbReference type="InterPro" id="IPR000326">
    <property type="entry name" value="PAP2/HPO"/>
</dbReference>
<reference evidence="4" key="1">
    <citation type="journal article" date="2019" name="Int. J. Syst. Evol. Microbiol.">
        <title>The Global Catalogue of Microorganisms (GCM) 10K type strain sequencing project: providing services to taxonomists for standard genome sequencing and annotation.</title>
        <authorList>
            <consortium name="The Broad Institute Genomics Platform"/>
            <consortium name="The Broad Institute Genome Sequencing Center for Infectious Disease"/>
            <person name="Wu L."/>
            <person name="Ma J."/>
        </authorList>
    </citation>
    <scope>NUCLEOTIDE SEQUENCE [LARGE SCALE GENOMIC DNA]</scope>
    <source>
        <strain evidence="4">CGMCC 1.12286</strain>
    </source>
</reference>
<evidence type="ECO:0000313" key="4">
    <source>
        <dbReference type="Proteomes" id="UP001597079"/>
    </source>
</evidence>
<dbReference type="Pfam" id="PF01569">
    <property type="entry name" value="PAP2"/>
    <property type="match status" value="1"/>
</dbReference>
<comment type="caution">
    <text evidence="3">The sequence shown here is derived from an EMBL/GenBank/DDBJ whole genome shotgun (WGS) entry which is preliminary data.</text>
</comment>
<evidence type="ECO:0000259" key="2">
    <source>
        <dbReference type="SMART" id="SM00014"/>
    </source>
</evidence>
<dbReference type="PANTHER" id="PTHR14969:SF13">
    <property type="entry name" value="AT30094P"/>
    <property type="match status" value="1"/>
</dbReference>
<feature type="transmembrane region" description="Helical" evidence="1">
    <location>
        <begin position="65"/>
        <end position="85"/>
    </location>
</feature>
<feature type="transmembrane region" description="Helical" evidence="1">
    <location>
        <begin position="105"/>
        <end position="123"/>
    </location>
</feature>
<feature type="transmembrane region" description="Helical" evidence="1">
    <location>
        <begin position="208"/>
        <end position="229"/>
    </location>
</feature>
<dbReference type="InterPro" id="IPR036938">
    <property type="entry name" value="PAP2/HPO_sf"/>
</dbReference>
<dbReference type="PANTHER" id="PTHR14969">
    <property type="entry name" value="SPHINGOSINE-1-PHOSPHATE PHOSPHOHYDROLASE"/>
    <property type="match status" value="1"/>
</dbReference>
<proteinExistence type="predicted"/>
<feature type="transmembrane region" description="Helical" evidence="1">
    <location>
        <begin position="130"/>
        <end position="151"/>
    </location>
</feature>
<feature type="transmembrane region" description="Helical" evidence="1">
    <location>
        <begin position="33"/>
        <end position="58"/>
    </location>
</feature>
<feature type="transmembrane region" description="Helical" evidence="1">
    <location>
        <begin position="270"/>
        <end position="288"/>
    </location>
</feature>
<sequence length="303" mass="34660">MATPKFPLPNGFRWQYELIIWIQSFHNPWLDKIAILLSYLGTESCYMLVLPILFLAINRRYGLRLAYVFMTSMFFNAWLKAGLHIARPMGVPGIRSVYTSSATGLSMPSGHAQGTITFFVALSRWLKKPWVLWLGTLLVVGISLSRIYLGLHWPVDVLIGWLLGLVFGVAGWNVGRWWSYRSVPFHFALVFAVLFPAILFYMNHDPTGAEYATFLFASGSGALFEMRFVKSSFDKGWWKRVCAAVIGIGGVLGLQYVLKAHATELPWRLLRDLLIGWWITFAAPWLFVKLDLYRREEPDSFVH</sequence>